<dbReference type="InterPro" id="IPR020850">
    <property type="entry name" value="GED_dom"/>
</dbReference>
<dbReference type="Gramene" id="mRNA:HanXRQr2_Chr03g0117211">
    <property type="protein sequence ID" value="CDS:HanXRQr2_Chr03g0117211.1"/>
    <property type="gene ID" value="HanXRQr2_Chr03g0117211"/>
</dbReference>
<dbReference type="PANTHER" id="PTHR11566">
    <property type="entry name" value="DYNAMIN"/>
    <property type="match status" value="1"/>
</dbReference>
<sequence length="175" mass="20266">MSKMKAKFVEKVIEMIEMEKITDYTCDPDFITSYNKLMNYHAQFSNLLTSYMSNSINVEGYGSINIGHLREVPENTRNQAFDLKMMMTAYWKIVLKRMVDCLALQLRFFIQRVVNMEMEMEIVSEVMGGGGIEKMLNEPPSTSKKRERLQNSIALLQESKETMEQVMDGVVVSFD</sequence>
<dbReference type="PROSITE" id="PS51388">
    <property type="entry name" value="GED"/>
    <property type="match status" value="1"/>
</dbReference>
<dbReference type="GO" id="GO:0005525">
    <property type="term" value="F:GTP binding"/>
    <property type="evidence" value="ECO:0007669"/>
    <property type="project" value="InterPro"/>
</dbReference>
<keyword evidence="1" id="KW-0505">Motor protein</keyword>
<evidence type="ECO:0000256" key="1">
    <source>
        <dbReference type="ARBA" id="ARBA00023175"/>
    </source>
</evidence>
<reference evidence="3" key="1">
    <citation type="journal article" date="2017" name="Nature">
        <title>The sunflower genome provides insights into oil metabolism, flowering and Asterid evolution.</title>
        <authorList>
            <person name="Badouin H."/>
            <person name="Gouzy J."/>
            <person name="Grassa C.J."/>
            <person name="Murat F."/>
            <person name="Staton S.E."/>
            <person name="Cottret L."/>
            <person name="Lelandais-Briere C."/>
            <person name="Owens G.L."/>
            <person name="Carrere S."/>
            <person name="Mayjonade B."/>
            <person name="Legrand L."/>
            <person name="Gill N."/>
            <person name="Kane N.C."/>
            <person name="Bowers J.E."/>
            <person name="Hubner S."/>
            <person name="Bellec A."/>
            <person name="Berard A."/>
            <person name="Berges H."/>
            <person name="Blanchet N."/>
            <person name="Boniface M.C."/>
            <person name="Brunel D."/>
            <person name="Catrice O."/>
            <person name="Chaidir N."/>
            <person name="Claudel C."/>
            <person name="Donnadieu C."/>
            <person name="Faraut T."/>
            <person name="Fievet G."/>
            <person name="Helmstetter N."/>
            <person name="King M."/>
            <person name="Knapp S.J."/>
            <person name="Lai Z."/>
            <person name="Le Paslier M.C."/>
            <person name="Lippi Y."/>
            <person name="Lorenzon L."/>
            <person name="Mandel J.R."/>
            <person name="Marage G."/>
            <person name="Marchand G."/>
            <person name="Marquand E."/>
            <person name="Bret-Mestries E."/>
            <person name="Morien E."/>
            <person name="Nambeesan S."/>
            <person name="Nguyen T."/>
            <person name="Pegot-Espagnet P."/>
            <person name="Pouilly N."/>
            <person name="Raftis F."/>
            <person name="Sallet E."/>
            <person name="Schiex T."/>
            <person name="Thomas J."/>
            <person name="Vandecasteele C."/>
            <person name="Vares D."/>
            <person name="Vear F."/>
            <person name="Vautrin S."/>
            <person name="Crespi M."/>
            <person name="Mangin B."/>
            <person name="Burke J.M."/>
            <person name="Salse J."/>
            <person name="Munos S."/>
            <person name="Vincourt P."/>
            <person name="Rieseberg L.H."/>
            <person name="Langlade N.B."/>
        </authorList>
    </citation>
    <scope>NUCLEOTIDE SEQUENCE</scope>
    <source>
        <tissue evidence="3">Leaves</tissue>
    </source>
</reference>
<dbReference type="PANTHER" id="PTHR11566:SF186">
    <property type="entry name" value="DYNAMIN CENTRAL DOMAIN, GTPASE EFFECTOR DOMAIN-CONTAINING PROTEIN-RELATED"/>
    <property type="match status" value="1"/>
</dbReference>
<evidence type="ECO:0000313" key="4">
    <source>
        <dbReference type="Proteomes" id="UP000215914"/>
    </source>
</evidence>
<dbReference type="SMART" id="SM00302">
    <property type="entry name" value="GED"/>
    <property type="match status" value="1"/>
</dbReference>
<dbReference type="EMBL" id="MNCJ02000318">
    <property type="protein sequence ID" value="KAF5814971.1"/>
    <property type="molecule type" value="Genomic_DNA"/>
</dbReference>
<dbReference type="Pfam" id="PF02212">
    <property type="entry name" value="GED"/>
    <property type="match status" value="1"/>
</dbReference>
<comment type="caution">
    <text evidence="3">The sequence shown here is derived from an EMBL/GenBank/DDBJ whole genome shotgun (WGS) entry which is preliminary data.</text>
</comment>
<dbReference type="Proteomes" id="UP000215914">
    <property type="component" value="Unassembled WGS sequence"/>
</dbReference>
<organism evidence="3 4">
    <name type="scientific">Helianthus annuus</name>
    <name type="common">Common sunflower</name>
    <dbReference type="NCBI Taxonomy" id="4232"/>
    <lineage>
        <taxon>Eukaryota</taxon>
        <taxon>Viridiplantae</taxon>
        <taxon>Streptophyta</taxon>
        <taxon>Embryophyta</taxon>
        <taxon>Tracheophyta</taxon>
        <taxon>Spermatophyta</taxon>
        <taxon>Magnoliopsida</taxon>
        <taxon>eudicotyledons</taxon>
        <taxon>Gunneridae</taxon>
        <taxon>Pentapetalae</taxon>
        <taxon>asterids</taxon>
        <taxon>campanulids</taxon>
        <taxon>Asterales</taxon>
        <taxon>Asteraceae</taxon>
        <taxon>Asteroideae</taxon>
        <taxon>Heliantheae alliance</taxon>
        <taxon>Heliantheae</taxon>
        <taxon>Helianthus</taxon>
    </lineage>
</organism>
<dbReference type="InterPro" id="IPR022812">
    <property type="entry name" value="Dynamin"/>
</dbReference>
<accession>A0A9K3NWB7</accession>
<dbReference type="InterPro" id="IPR003130">
    <property type="entry name" value="GED"/>
</dbReference>
<proteinExistence type="predicted"/>
<dbReference type="Gene3D" id="1.20.120.1240">
    <property type="entry name" value="Dynamin, middle domain"/>
    <property type="match status" value="1"/>
</dbReference>
<dbReference type="AlphaFoldDB" id="A0A9K3NWB7"/>
<evidence type="ECO:0000259" key="2">
    <source>
        <dbReference type="PROSITE" id="PS51388"/>
    </source>
</evidence>
<dbReference type="GO" id="GO:0003924">
    <property type="term" value="F:GTPase activity"/>
    <property type="evidence" value="ECO:0007669"/>
    <property type="project" value="InterPro"/>
</dbReference>
<keyword evidence="4" id="KW-1185">Reference proteome</keyword>
<protein>
    <submittedName>
        <fullName evidence="3">GTPase effector domain, Dynamin superfamily</fullName>
    </submittedName>
</protein>
<reference evidence="3" key="2">
    <citation type="submission" date="2020-06" db="EMBL/GenBank/DDBJ databases">
        <title>Helianthus annuus Genome sequencing and assembly Release 2.</title>
        <authorList>
            <person name="Gouzy J."/>
            <person name="Langlade N."/>
            <person name="Munos S."/>
        </authorList>
    </citation>
    <scope>NUCLEOTIDE SEQUENCE</scope>
    <source>
        <tissue evidence="3">Leaves</tissue>
    </source>
</reference>
<name>A0A9K3NWB7_HELAN</name>
<gene>
    <name evidence="3" type="ORF">HanXRQr2_Chr03g0117211</name>
</gene>
<feature type="domain" description="GED" evidence="2">
    <location>
        <begin position="80"/>
        <end position="171"/>
    </location>
</feature>
<evidence type="ECO:0000313" key="3">
    <source>
        <dbReference type="EMBL" id="KAF5814971.1"/>
    </source>
</evidence>